<dbReference type="RefSeq" id="WP_047808604.1">
    <property type="nucleotide sequence ID" value="NZ_LDZY01000002.1"/>
</dbReference>
<dbReference type="PATRIC" id="fig|476652.3.peg.693"/>
<reference evidence="1 2" key="1">
    <citation type="submission" date="2015-06" db="EMBL/GenBank/DDBJ databases">
        <title>Draft genome of the moderately acidophilic sulfate reducer Candidatus Desulfosporosinus acididurans strain M1.</title>
        <authorList>
            <person name="Poehlein A."/>
            <person name="Petzsch P."/>
            <person name="Johnson B.D."/>
            <person name="Schloemann M."/>
            <person name="Daniel R."/>
            <person name="Muehling M."/>
        </authorList>
    </citation>
    <scope>NUCLEOTIDE SEQUENCE [LARGE SCALE GENOMIC DNA]</scope>
    <source>
        <strain evidence="1 2">M1</strain>
    </source>
</reference>
<accession>A0A0J1FVK9</accession>
<sequence>MTVASQVKQTLATLKGVQGTLRTYNVQAKNENAQSVYNNSLEITNVIIKDLEDRIKVLEFEEPQYKGN</sequence>
<evidence type="ECO:0008006" key="3">
    <source>
        <dbReference type="Google" id="ProtNLM"/>
    </source>
</evidence>
<dbReference type="Proteomes" id="UP000036356">
    <property type="component" value="Unassembled WGS sequence"/>
</dbReference>
<dbReference type="InterPro" id="IPR012452">
    <property type="entry name" value="DUF1657"/>
</dbReference>
<dbReference type="STRING" id="476652.DEAC_c06770"/>
<dbReference type="AlphaFoldDB" id="A0A0J1FVK9"/>
<evidence type="ECO:0000313" key="1">
    <source>
        <dbReference type="EMBL" id="KLU67465.1"/>
    </source>
</evidence>
<gene>
    <name evidence="1" type="ORF">DEAC_c06770</name>
</gene>
<comment type="caution">
    <text evidence="1">The sequence shown here is derived from an EMBL/GenBank/DDBJ whole genome shotgun (WGS) entry which is preliminary data.</text>
</comment>
<protein>
    <recommendedName>
        <fullName evidence="3">DUF1657 domain-containing protein</fullName>
    </recommendedName>
</protein>
<dbReference type="Pfam" id="PF07870">
    <property type="entry name" value="DUF1657"/>
    <property type="match status" value="1"/>
</dbReference>
<evidence type="ECO:0000313" key="2">
    <source>
        <dbReference type="Proteomes" id="UP000036356"/>
    </source>
</evidence>
<dbReference type="EMBL" id="LDZY01000002">
    <property type="protein sequence ID" value="KLU67465.1"/>
    <property type="molecule type" value="Genomic_DNA"/>
</dbReference>
<keyword evidence="2" id="KW-1185">Reference proteome</keyword>
<name>A0A0J1FVK9_9FIRM</name>
<proteinExistence type="predicted"/>
<organism evidence="1 2">
    <name type="scientific">Desulfosporosinus acididurans</name>
    <dbReference type="NCBI Taxonomy" id="476652"/>
    <lineage>
        <taxon>Bacteria</taxon>
        <taxon>Bacillati</taxon>
        <taxon>Bacillota</taxon>
        <taxon>Clostridia</taxon>
        <taxon>Eubacteriales</taxon>
        <taxon>Desulfitobacteriaceae</taxon>
        <taxon>Desulfosporosinus</taxon>
    </lineage>
</organism>